<dbReference type="Proteomes" id="UP001280581">
    <property type="component" value="Unassembled WGS sequence"/>
</dbReference>
<evidence type="ECO:0000256" key="1">
    <source>
        <dbReference type="SAM" id="SignalP"/>
    </source>
</evidence>
<organism evidence="2 3">
    <name type="scientific">Pseudopithomyces chartarum</name>
    <dbReference type="NCBI Taxonomy" id="1892770"/>
    <lineage>
        <taxon>Eukaryota</taxon>
        <taxon>Fungi</taxon>
        <taxon>Dikarya</taxon>
        <taxon>Ascomycota</taxon>
        <taxon>Pezizomycotina</taxon>
        <taxon>Dothideomycetes</taxon>
        <taxon>Pleosporomycetidae</taxon>
        <taxon>Pleosporales</taxon>
        <taxon>Massarineae</taxon>
        <taxon>Didymosphaeriaceae</taxon>
        <taxon>Pseudopithomyces</taxon>
    </lineage>
</organism>
<feature type="signal peptide" evidence="1">
    <location>
        <begin position="1"/>
        <end position="18"/>
    </location>
</feature>
<evidence type="ECO:0000313" key="3">
    <source>
        <dbReference type="Proteomes" id="UP001280581"/>
    </source>
</evidence>
<keyword evidence="1" id="KW-0732">Signal</keyword>
<accession>A0AAN6RDR0</accession>
<comment type="caution">
    <text evidence="2">The sequence shown here is derived from an EMBL/GenBank/DDBJ whole genome shotgun (WGS) entry which is preliminary data.</text>
</comment>
<evidence type="ECO:0000313" key="2">
    <source>
        <dbReference type="EMBL" id="KAK3201846.1"/>
    </source>
</evidence>
<gene>
    <name evidence="2" type="ORF">GRF29_164g846821</name>
</gene>
<keyword evidence="3" id="KW-1185">Reference proteome</keyword>
<proteinExistence type="predicted"/>
<reference evidence="2 3" key="1">
    <citation type="submission" date="2021-02" db="EMBL/GenBank/DDBJ databases">
        <title>Genome assembly of Pseudopithomyces chartarum.</title>
        <authorList>
            <person name="Jauregui R."/>
            <person name="Singh J."/>
            <person name="Voisey C."/>
        </authorList>
    </citation>
    <scope>NUCLEOTIDE SEQUENCE [LARGE SCALE GENOMIC DNA]</scope>
    <source>
        <strain evidence="2 3">AGR01</strain>
    </source>
</reference>
<sequence length="71" mass="7617">MQLSLTTLLALLAATTNASSVCDYFKKQCGDPCNKQQVGNTPLNCTYHVQPTAPPPPVVFIIRSPALILTT</sequence>
<name>A0AAN6RDR0_9PLEO</name>
<dbReference type="EMBL" id="WVTA01000015">
    <property type="protein sequence ID" value="KAK3201846.1"/>
    <property type="molecule type" value="Genomic_DNA"/>
</dbReference>
<feature type="chain" id="PRO_5042939557" evidence="1">
    <location>
        <begin position="19"/>
        <end position="71"/>
    </location>
</feature>
<dbReference type="AlphaFoldDB" id="A0AAN6RDR0"/>
<protein>
    <submittedName>
        <fullName evidence="2">Uncharacterized protein</fullName>
    </submittedName>
</protein>